<keyword evidence="4" id="KW-0804">Transcription</keyword>
<dbReference type="InterPro" id="IPR058245">
    <property type="entry name" value="NreC/VraR/RcsB-like_REC"/>
</dbReference>
<evidence type="ECO:0000256" key="1">
    <source>
        <dbReference type="ARBA" id="ARBA00022553"/>
    </source>
</evidence>
<dbReference type="AlphaFoldDB" id="A0A2M8QBJ7"/>
<dbReference type="PRINTS" id="PR00038">
    <property type="entry name" value="HTHLUXR"/>
</dbReference>
<evidence type="ECO:0000256" key="3">
    <source>
        <dbReference type="ARBA" id="ARBA00023125"/>
    </source>
</evidence>
<accession>A0A2M8QBJ7</accession>
<keyword evidence="3 8" id="KW-0238">DNA-binding</keyword>
<gene>
    <name evidence="8" type="ORF">CUN48_10015</name>
</gene>
<evidence type="ECO:0000313" key="8">
    <source>
        <dbReference type="EMBL" id="PJF47178.1"/>
    </source>
</evidence>
<comment type="caution">
    <text evidence="8">The sequence shown here is derived from an EMBL/GenBank/DDBJ whole genome shotgun (WGS) entry which is preliminary data.</text>
</comment>
<feature type="domain" description="HTH luxR-type" evidence="6">
    <location>
        <begin position="147"/>
        <end position="212"/>
    </location>
</feature>
<dbReference type="InterPro" id="IPR011006">
    <property type="entry name" value="CheY-like_superfamily"/>
</dbReference>
<dbReference type="Pfam" id="PF00072">
    <property type="entry name" value="Response_reg"/>
    <property type="match status" value="1"/>
</dbReference>
<reference evidence="8 9" key="1">
    <citation type="submission" date="2017-11" db="EMBL/GenBank/DDBJ databases">
        <title>Evolution of Phototrophy in the Chloroflexi Phylum Driven by Horizontal Gene Transfer.</title>
        <authorList>
            <person name="Ward L.M."/>
            <person name="Hemp J."/>
            <person name="Shih P.M."/>
            <person name="Mcglynn S.E."/>
            <person name="Fischer W."/>
        </authorList>
    </citation>
    <scope>NUCLEOTIDE SEQUENCE [LARGE SCALE GENOMIC DNA]</scope>
    <source>
        <strain evidence="8">JP3_7</strain>
    </source>
</reference>
<dbReference type="GO" id="GO:0006355">
    <property type="term" value="P:regulation of DNA-templated transcription"/>
    <property type="evidence" value="ECO:0007669"/>
    <property type="project" value="InterPro"/>
</dbReference>
<dbReference type="PROSITE" id="PS50043">
    <property type="entry name" value="HTH_LUXR_2"/>
    <property type="match status" value="1"/>
</dbReference>
<dbReference type="Proteomes" id="UP000230790">
    <property type="component" value="Unassembled WGS sequence"/>
</dbReference>
<dbReference type="Pfam" id="PF00196">
    <property type="entry name" value="GerE"/>
    <property type="match status" value="1"/>
</dbReference>
<dbReference type="InterPro" id="IPR039420">
    <property type="entry name" value="WalR-like"/>
</dbReference>
<dbReference type="SUPFAM" id="SSF52172">
    <property type="entry name" value="CheY-like"/>
    <property type="match status" value="1"/>
</dbReference>
<dbReference type="SMART" id="SM00448">
    <property type="entry name" value="REC"/>
    <property type="match status" value="1"/>
</dbReference>
<dbReference type="PANTHER" id="PTHR43214">
    <property type="entry name" value="TWO-COMPONENT RESPONSE REGULATOR"/>
    <property type="match status" value="1"/>
</dbReference>
<dbReference type="CDD" id="cd06170">
    <property type="entry name" value="LuxR_C_like"/>
    <property type="match status" value="1"/>
</dbReference>
<dbReference type="PROSITE" id="PS50110">
    <property type="entry name" value="RESPONSE_REGULATORY"/>
    <property type="match status" value="1"/>
</dbReference>
<dbReference type="InterPro" id="IPR016032">
    <property type="entry name" value="Sig_transdc_resp-reg_C-effctor"/>
</dbReference>
<evidence type="ECO:0000256" key="2">
    <source>
        <dbReference type="ARBA" id="ARBA00023015"/>
    </source>
</evidence>
<dbReference type="GO" id="GO:0003677">
    <property type="term" value="F:DNA binding"/>
    <property type="evidence" value="ECO:0007669"/>
    <property type="project" value="UniProtKB-KW"/>
</dbReference>
<sequence>MSRLRLILVDDHEVVRIGLRTLLARHPDFEVVDEAATGQEAVRKALMHRPDIVIMDVRLSGMSGIEACREITQAAPNIKVIMLTSYGDDDTLFESIAAGASGYVLKQIGSDELIRSIENVGRGEASLDPTTTSRVFARMREIARKREESAFALLTEQELRVLAHLAEGRTNREIADLLVLGEGTVRNYVSSIFAKLHVNNRAEAAAYAAAHNIRDYL</sequence>
<dbReference type="PANTHER" id="PTHR43214:SF24">
    <property type="entry name" value="TRANSCRIPTIONAL REGULATORY PROTEIN NARL-RELATED"/>
    <property type="match status" value="1"/>
</dbReference>
<proteinExistence type="predicted"/>
<dbReference type="InterPro" id="IPR001789">
    <property type="entry name" value="Sig_transdc_resp-reg_receiver"/>
</dbReference>
<feature type="domain" description="Response regulatory" evidence="7">
    <location>
        <begin position="5"/>
        <end position="121"/>
    </location>
</feature>
<evidence type="ECO:0000259" key="6">
    <source>
        <dbReference type="PROSITE" id="PS50043"/>
    </source>
</evidence>
<dbReference type="SUPFAM" id="SSF46894">
    <property type="entry name" value="C-terminal effector domain of the bipartite response regulators"/>
    <property type="match status" value="1"/>
</dbReference>
<dbReference type="InterPro" id="IPR000792">
    <property type="entry name" value="Tscrpt_reg_LuxR_C"/>
</dbReference>
<evidence type="ECO:0000259" key="7">
    <source>
        <dbReference type="PROSITE" id="PS50110"/>
    </source>
</evidence>
<dbReference type="EMBL" id="PGTN01000063">
    <property type="protein sequence ID" value="PJF47178.1"/>
    <property type="molecule type" value="Genomic_DNA"/>
</dbReference>
<dbReference type="Gene3D" id="3.40.50.2300">
    <property type="match status" value="1"/>
</dbReference>
<dbReference type="PROSITE" id="PS00622">
    <property type="entry name" value="HTH_LUXR_1"/>
    <property type="match status" value="1"/>
</dbReference>
<dbReference type="GO" id="GO:0000160">
    <property type="term" value="P:phosphorelay signal transduction system"/>
    <property type="evidence" value="ECO:0007669"/>
    <property type="project" value="InterPro"/>
</dbReference>
<evidence type="ECO:0000313" key="9">
    <source>
        <dbReference type="Proteomes" id="UP000230790"/>
    </source>
</evidence>
<evidence type="ECO:0000256" key="4">
    <source>
        <dbReference type="ARBA" id="ARBA00023163"/>
    </source>
</evidence>
<evidence type="ECO:0000256" key="5">
    <source>
        <dbReference type="PROSITE-ProRule" id="PRU00169"/>
    </source>
</evidence>
<organism evidence="8 9">
    <name type="scientific">Candidatus Thermofonsia Clade 3 bacterium</name>
    <dbReference type="NCBI Taxonomy" id="2364212"/>
    <lineage>
        <taxon>Bacteria</taxon>
        <taxon>Bacillati</taxon>
        <taxon>Chloroflexota</taxon>
        <taxon>Candidatus Thermofontia</taxon>
        <taxon>Candidatus Thermofonsia Clade 3</taxon>
    </lineage>
</organism>
<keyword evidence="2" id="KW-0805">Transcription regulation</keyword>
<dbReference type="CDD" id="cd17535">
    <property type="entry name" value="REC_NarL-like"/>
    <property type="match status" value="1"/>
</dbReference>
<dbReference type="SMART" id="SM00421">
    <property type="entry name" value="HTH_LUXR"/>
    <property type="match status" value="1"/>
</dbReference>
<keyword evidence="1 5" id="KW-0597">Phosphoprotein</keyword>
<protein>
    <submittedName>
        <fullName evidence="8">DNA-binding response regulator</fullName>
    </submittedName>
</protein>
<feature type="modified residue" description="4-aspartylphosphate" evidence="5">
    <location>
        <position position="56"/>
    </location>
</feature>
<name>A0A2M8QBJ7_9CHLR</name>